<proteinExistence type="inferred from homology"/>
<dbReference type="AlphaFoldDB" id="A0A0C4YA75"/>
<evidence type="ECO:0000256" key="2">
    <source>
        <dbReference type="ARBA" id="ARBA00010139"/>
    </source>
</evidence>
<dbReference type="SUPFAM" id="SSF51905">
    <property type="entry name" value="FAD/NAD(P)-binding domain"/>
    <property type="match status" value="1"/>
</dbReference>
<dbReference type="InterPro" id="IPR051820">
    <property type="entry name" value="FAD-binding_MO"/>
</dbReference>
<dbReference type="GO" id="GO:0004499">
    <property type="term" value="F:N,N-dimethylaniline monooxygenase activity"/>
    <property type="evidence" value="ECO:0007669"/>
    <property type="project" value="InterPro"/>
</dbReference>
<dbReference type="Pfam" id="PF00743">
    <property type="entry name" value="FMO-like"/>
    <property type="match status" value="1"/>
</dbReference>
<gene>
    <name evidence="8" type="ORF">RR42_s0802</name>
</gene>
<evidence type="ECO:0000313" key="9">
    <source>
        <dbReference type="Proteomes" id="UP000031843"/>
    </source>
</evidence>
<dbReference type="InterPro" id="IPR020946">
    <property type="entry name" value="Flavin_mOase-like"/>
</dbReference>
<dbReference type="GO" id="GO:0050661">
    <property type="term" value="F:NADP binding"/>
    <property type="evidence" value="ECO:0007669"/>
    <property type="project" value="InterPro"/>
</dbReference>
<keyword evidence="7 8" id="KW-0503">Monooxygenase</keyword>
<evidence type="ECO:0000256" key="4">
    <source>
        <dbReference type="ARBA" id="ARBA00022827"/>
    </source>
</evidence>
<dbReference type="Proteomes" id="UP000031843">
    <property type="component" value="Chromosome secondary"/>
</dbReference>
<dbReference type="RefSeq" id="WP_043353833.1">
    <property type="nucleotide sequence ID" value="NZ_CP010537.1"/>
</dbReference>
<dbReference type="FunFam" id="3.50.50.60:FF:000228">
    <property type="entry name" value="FAD-containing monooxygenase EthA"/>
    <property type="match status" value="1"/>
</dbReference>
<name>A0A0C4YA75_9BURK</name>
<accession>A0A0C4YA75</accession>
<evidence type="ECO:0000256" key="5">
    <source>
        <dbReference type="ARBA" id="ARBA00022857"/>
    </source>
</evidence>
<dbReference type="InterPro" id="IPR036188">
    <property type="entry name" value="FAD/NAD-bd_sf"/>
</dbReference>
<dbReference type="KEGG" id="cbw:RR42_s0802"/>
<dbReference type="STRING" id="68895.RR42_s0802"/>
<dbReference type="EC" id="1.14.13.22" evidence="8"/>
<dbReference type="OrthoDB" id="9766402at2"/>
<keyword evidence="6 8" id="KW-0560">Oxidoreductase</keyword>
<dbReference type="PANTHER" id="PTHR43872:SF1">
    <property type="entry name" value="MONOOXYGENASE, PUTATIVE (AFU_ORTHOLOGUE AFUA_8G02570)-RELATED"/>
    <property type="match status" value="1"/>
</dbReference>
<evidence type="ECO:0000256" key="7">
    <source>
        <dbReference type="ARBA" id="ARBA00023033"/>
    </source>
</evidence>
<dbReference type="Pfam" id="PF13450">
    <property type="entry name" value="NAD_binding_8"/>
    <property type="match status" value="1"/>
</dbReference>
<dbReference type="PANTHER" id="PTHR43872">
    <property type="entry name" value="MONOOXYGENASE, PUTATIVE (AFU_ORTHOLOGUE AFUA_8G02570)-RELATED"/>
    <property type="match status" value="1"/>
</dbReference>
<dbReference type="GO" id="GO:0050660">
    <property type="term" value="F:flavin adenine dinucleotide binding"/>
    <property type="evidence" value="ECO:0007669"/>
    <property type="project" value="InterPro"/>
</dbReference>
<protein>
    <submittedName>
        <fullName evidence="8">Cyclohexanone monooxygenase</fullName>
        <ecNumber evidence="8">1.14.13.22</ecNumber>
    </submittedName>
</protein>
<keyword evidence="4" id="KW-0274">FAD</keyword>
<organism evidence="8 9">
    <name type="scientific">Cupriavidus basilensis</name>
    <dbReference type="NCBI Taxonomy" id="68895"/>
    <lineage>
        <taxon>Bacteria</taxon>
        <taxon>Pseudomonadati</taxon>
        <taxon>Pseudomonadota</taxon>
        <taxon>Betaproteobacteria</taxon>
        <taxon>Burkholderiales</taxon>
        <taxon>Burkholderiaceae</taxon>
        <taxon>Cupriavidus</taxon>
    </lineage>
</organism>
<dbReference type="Gene3D" id="3.50.50.60">
    <property type="entry name" value="FAD/NAD(P)-binding domain"/>
    <property type="match status" value="1"/>
</dbReference>
<evidence type="ECO:0000313" key="8">
    <source>
        <dbReference type="EMBL" id="AJG22392.1"/>
    </source>
</evidence>
<dbReference type="EMBL" id="CP010537">
    <property type="protein sequence ID" value="AJG22392.1"/>
    <property type="molecule type" value="Genomic_DNA"/>
</dbReference>
<keyword evidence="5" id="KW-0521">NADP</keyword>
<reference evidence="8 9" key="1">
    <citation type="journal article" date="2015" name="Genome Announc.">
        <title>Complete Genome Sequence of Cupriavidus basilensis 4G11, Isolated from the Oak Ridge Field Research Center Site.</title>
        <authorList>
            <person name="Ray J."/>
            <person name="Waters R.J."/>
            <person name="Skerker J.M."/>
            <person name="Kuehl J.V."/>
            <person name="Price M.N."/>
            <person name="Huang J."/>
            <person name="Chakraborty R."/>
            <person name="Arkin A.P."/>
            <person name="Deutschbauer A."/>
        </authorList>
    </citation>
    <scope>NUCLEOTIDE SEQUENCE [LARGE SCALE GENOMIC DNA]</scope>
    <source>
        <strain evidence="8">4G11</strain>
    </source>
</reference>
<keyword evidence="3" id="KW-0285">Flavoprotein</keyword>
<dbReference type="GO" id="GO:0018667">
    <property type="term" value="F:cyclohexanone monooxygenase activity"/>
    <property type="evidence" value="ECO:0007669"/>
    <property type="project" value="UniProtKB-EC"/>
</dbReference>
<evidence type="ECO:0000256" key="1">
    <source>
        <dbReference type="ARBA" id="ARBA00001974"/>
    </source>
</evidence>
<evidence type="ECO:0000256" key="3">
    <source>
        <dbReference type="ARBA" id="ARBA00022630"/>
    </source>
</evidence>
<comment type="similarity">
    <text evidence="2">Belongs to the FAD-binding monooxygenase family.</text>
</comment>
<comment type="cofactor">
    <cofactor evidence="1">
        <name>FAD</name>
        <dbReference type="ChEBI" id="CHEBI:57692"/>
    </cofactor>
</comment>
<keyword evidence="9" id="KW-1185">Reference proteome</keyword>
<sequence length="508" mass="56674">MTVHHLPPTEHVDVLIVGAGLSGIGVARYLETERPNTSYVILESRAVTGGTWDLFRYPGIRSDSDMHTYGYAFKPWPYKKSIAGAADILSYLRETAAEYGINRHIRLNHKVIQASWSGAQALWTVEVERTDTGERKTILAKWLFSAAGYFHHDQGFTPQLEGIERFQGRTVHPQHWPEDLDYTGKRVVVIGSGATAVTLLPAMADKAKHVTMLQRTPTYVVSLPSEDVIANTLRKVMPHAWAYALVRRKNIAISRGIWYLCKKRPKFARRLIRFLNKRQLPKGYPIDVHFNPPYDPWDQRLCAVPDGDLFKAIRQGQASVVTDRIKTFTETGILLESGQELPADIVVTATGLNIRLFGGIQLTVDGEPVDLHSTVTFKGMMLSGVPNYVFSIGYTNSSWTLKLGLLAQHFCRMLDHMDRTGSAICVPEAPDADMPKLPLLNLGAGYVKRAVQSMPCQGLETPWVMSEDYNLDVANLRNSPVENPFLRFGHAHQASSTARSQARQAVGA</sequence>
<evidence type="ECO:0000256" key="6">
    <source>
        <dbReference type="ARBA" id="ARBA00023002"/>
    </source>
</evidence>